<dbReference type="OMA" id="CDFERKG"/>
<organism evidence="3">
    <name type="scientific">Leptosphaeria maculans (strain JN3 / isolate v23.1.3 / race Av1-4-5-6-7-8)</name>
    <name type="common">Blackleg fungus</name>
    <name type="synonym">Phoma lingam</name>
    <dbReference type="NCBI Taxonomy" id="985895"/>
    <lineage>
        <taxon>Eukaryota</taxon>
        <taxon>Fungi</taxon>
        <taxon>Dikarya</taxon>
        <taxon>Ascomycota</taxon>
        <taxon>Pezizomycotina</taxon>
        <taxon>Dothideomycetes</taxon>
        <taxon>Pleosporomycetidae</taxon>
        <taxon>Pleosporales</taxon>
        <taxon>Pleosporineae</taxon>
        <taxon>Leptosphaeriaceae</taxon>
        <taxon>Plenodomus</taxon>
        <taxon>Plenodomus lingam/Leptosphaeria maculans species complex</taxon>
    </lineage>
</organism>
<protein>
    <recommendedName>
        <fullName evidence="1">Calcineurin-like phosphoesterase domain-containing protein</fullName>
    </recommendedName>
</protein>
<dbReference type="GO" id="GO:0016787">
    <property type="term" value="F:hydrolase activity"/>
    <property type="evidence" value="ECO:0007669"/>
    <property type="project" value="InterPro"/>
</dbReference>
<evidence type="ECO:0000313" key="3">
    <source>
        <dbReference type="Proteomes" id="UP000002668"/>
    </source>
</evidence>
<dbReference type="Gene3D" id="3.60.21.10">
    <property type="match status" value="1"/>
</dbReference>
<evidence type="ECO:0000313" key="2">
    <source>
        <dbReference type="EMBL" id="CBX96688.1"/>
    </source>
</evidence>
<dbReference type="HOGENOM" id="CLU_060372_0_1_1"/>
<keyword evidence="3" id="KW-1185">Reference proteome</keyword>
<sequence length="337" mass="38538">MAFLSPDFQIVSDLHLETPISKPQYETYNLKITASNLLLLGDIGLVKDDGLFTWLRRCLEQNCGTRIFFVLGNHEPYQLTLDLAVQKLRAFEHVAKTQYGSRFKFLHRNRYDINRDITILGCTLWTSIQPSQSAEICNRMTDFNDVRGIQNWSLDSALEEHRKDLTWLNEQVLEIEASEPHRRIVVATHHCPTIDLRASDPAHYGSTVSSAFTSDLSHQPCWTSAAVKMWAFGHTHYSCIFRDDPSGKIVIANQKGYDTRRLGTKVVEVKDGEWRLACTESKARNSMDRMERPGIRQVAETRGEDSDLVARRPCAVTKVQGKFRRTTKKIFAYCHGS</sequence>
<dbReference type="SUPFAM" id="SSF56300">
    <property type="entry name" value="Metallo-dependent phosphatases"/>
    <property type="match status" value="1"/>
</dbReference>
<dbReference type="OrthoDB" id="550558at2759"/>
<feature type="domain" description="Calcineurin-like phosphoesterase" evidence="1">
    <location>
        <begin position="10"/>
        <end position="237"/>
    </location>
</feature>
<accession>E4ZZ93</accession>
<dbReference type="VEuPathDB" id="FungiDB:LEMA_P109530.1"/>
<name>E4ZZ93_LEPMJ</name>
<dbReference type="GeneID" id="13290182"/>
<evidence type="ECO:0000259" key="1">
    <source>
        <dbReference type="Pfam" id="PF00149"/>
    </source>
</evidence>
<dbReference type="InterPro" id="IPR029052">
    <property type="entry name" value="Metallo-depent_PP-like"/>
</dbReference>
<dbReference type="PANTHER" id="PTHR37844">
    <property type="entry name" value="SER/THR PROTEIN PHOSPHATASE SUPERFAMILY (AFU_ORTHOLOGUE AFUA_1G14840)"/>
    <property type="match status" value="1"/>
</dbReference>
<reference evidence="3" key="1">
    <citation type="journal article" date="2011" name="Nat. Commun.">
        <title>Effector diversification within compartments of the Leptosphaeria maculans genome affected by Repeat-Induced Point mutations.</title>
        <authorList>
            <person name="Rouxel T."/>
            <person name="Grandaubert J."/>
            <person name="Hane J.K."/>
            <person name="Hoede C."/>
            <person name="van de Wouw A.P."/>
            <person name="Couloux A."/>
            <person name="Dominguez V."/>
            <person name="Anthouard V."/>
            <person name="Bally P."/>
            <person name="Bourras S."/>
            <person name="Cozijnsen A.J."/>
            <person name="Ciuffetti L.M."/>
            <person name="Degrave A."/>
            <person name="Dilmaghani A."/>
            <person name="Duret L."/>
            <person name="Fudal I."/>
            <person name="Goodwin S.B."/>
            <person name="Gout L."/>
            <person name="Glaser N."/>
            <person name="Linglin J."/>
            <person name="Kema G.H.J."/>
            <person name="Lapalu N."/>
            <person name="Lawrence C.B."/>
            <person name="May K."/>
            <person name="Meyer M."/>
            <person name="Ollivier B."/>
            <person name="Poulain J."/>
            <person name="Schoch C.L."/>
            <person name="Simon A."/>
            <person name="Spatafora J.W."/>
            <person name="Stachowiak A."/>
            <person name="Turgeon B.G."/>
            <person name="Tyler B.M."/>
            <person name="Vincent D."/>
            <person name="Weissenbach J."/>
            <person name="Amselem J."/>
            <person name="Quesneville H."/>
            <person name="Oliver R.P."/>
            <person name="Wincker P."/>
            <person name="Balesdent M.-H."/>
            <person name="Howlett B.J."/>
        </authorList>
    </citation>
    <scope>NUCLEOTIDE SEQUENCE [LARGE SCALE GENOMIC DNA]</scope>
    <source>
        <strain evidence="3">JN3 / isolate v23.1.3 / race Av1-4-5-6-7-8</strain>
    </source>
</reference>
<proteinExistence type="predicted"/>
<dbReference type="Pfam" id="PF00149">
    <property type="entry name" value="Metallophos"/>
    <property type="match status" value="1"/>
</dbReference>
<dbReference type="InterPro" id="IPR004843">
    <property type="entry name" value="Calcineurin-like_PHP"/>
</dbReference>
<dbReference type="InParanoid" id="E4ZZ93"/>
<dbReference type="EMBL" id="FP929129">
    <property type="protein sequence ID" value="CBX96688.1"/>
    <property type="molecule type" value="Genomic_DNA"/>
</dbReference>
<dbReference type="PANTHER" id="PTHR37844:SF2">
    <property type="entry name" value="SER_THR PROTEIN PHOSPHATASE SUPERFAMILY (AFU_ORTHOLOGUE AFUA_1G14840)"/>
    <property type="match status" value="1"/>
</dbReference>
<dbReference type="Proteomes" id="UP000002668">
    <property type="component" value="Genome"/>
</dbReference>
<dbReference type="AlphaFoldDB" id="E4ZZ93"/>
<gene>
    <name evidence="2" type="ORF">LEMA_P109530.1</name>
</gene>
<dbReference type="eggNOG" id="ENOG502RZN8">
    <property type="taxonomic scope" value="Eukaryota"/>
</dbReference>